<feature type="domain" description="PTS EIIC type-1" evidence="14">
    <location>
        <begin position="107"/>
        <end position="460"/>
    </location>
</feature>
<name>A0ABR7JMW6_9FIRM</name>
<protein>
    <submittedName>
        <fullName evidence="15">PTS transporter subunit EIIC</fullName>
    </submittedName>
</protein>
<keyword evidence="3" id="KW-1003">Cell membrane</keyword>
<accession>A0ABR7JMW6</accession>
<keyword evidence="8" id="KW-0418">Kinase</keyword>
<organism evidence="15 16">
    <name type="scientific">Romboutsia faecis</name>
    <dbReference type="NCBI Taxonomy" id="2764597"/>
    <lineage>
        <taxon>Bacteria</taxon>
        <taxon>Bacillati</taxon>
        <taxon>Bacillota</taxon>
        <taxon>Clostridia</taxon>
        <taxon>Peptostreptococcales</taxon>
        <taxon>Peptostreptococcaceae</taxon>
        <taxon>Romboutsia</taxon>
    </lineage>
</organism>
<dbReference type="SUPFAM" id="SSF55604">
    <property type="entry name" value="Glucose permease domain IIB"/>
    <property type="match status" value="1"/>
</dbReference>
<evidence type="ECO:0000256" key="11">
    <source>
        <dbReference type="PROSITE-ProRule" id="PRU00421"/>
    </source>
</evidence>
<keyword evidence="10 12" id="KW-0472">Membrane</keyword>
<evidence type="ECO:0000256" key="8">
    <source>
        <dbReference type="ARBA" id="ARBA00022777"/>
    </source>
</evidence>
<feature type="transmembrane region" description="Helical" evidence="12">
    <location>
        <begin position="292"/>
        <end position="317"/>
    </location>
</feature>
<keyword evidence="5" id="KW-0808">Transferase</keyword>
<evidence type="ECO:0000256" key="4">
    <source>
        <dbReference type="ARBA" id="ARBA00022597"/>
    </source>
</evidence>
<evidence type="ECO:0000259" key="13">
    <source>
        <dbReference type="PROSITE" id="PS51098"/>
    </source>
</evidence>
<dbReference type="PANTHER" id="PTHR30175:SF7">
    <property type="entry name" value="NEGATIVE REGULATOR OF SACY ACTIVITY"/>
    <property type="match status" value="1"/>
</dbReference>
<dbReference type="InterPro" id="IPR013013">
    <property type="entry name" value="PTS_EIIC_1"/>
</dbReference>
<feature type="transmembrane region" description="Helical" evidence="12">
    <location>
        <begin position="329"/>
        <end position="347"/>
    </location>
</feature>
<evidence type="ECO:0000256" key="9">
    <source>
        <dbReference type="ARBA" id="ARBA00022989"/>
    </source>
</evidence>
<keyword evidence="7 12" id="KW-0812">Transmembrane</keyword>
<dbReference type="InterPro" id="IPR001996">
    <property type="entry name" value="PTS_IIB_1"/>
</dbReference>
<dbReference type="PANTHER" id="PTHR30175">
    <property type="entry name" value="PHOSPHOTRANSFERASE SYSTEM TRANSPORT PROTEIN"/>
    <property type="match status" value="1"/>
</dbReference>
<dbReference type="EMBL" id="JACRWE010000002">
    <property type="protein sequence ID" value="MBC5996267.1"/>
    <property type="molecule type" value="Genomic_DNA"/>
</dbReference>
<dbReference type="InterPro" id="IPR003352">
    <property type="entry name" value="PTS_EIIC"/>
</dbReference>
<dbReference type="PROSITE" id="PS01035">
    <property type="entry name" value="PTS_EIIB_TYPE_1_CYS"/>
    <property type="match status" value="1"/>
</dbReference>
<dbReference type="PROSITE" id="PS51103">
    <property type="entry name" value="PTS_EIIC_TYPE_1"/>
    <property type="match status" value="1"/>
</dbReference>
<evidence type="ECO:0000256" key="6">
    <source>
        <dbReference type="ARBA" id="ARBA00022683"/>
    </source>
</evidence>
<reference evidence="15 16" key="1">
    <citation type="submission" date="2020-08" db="EMBL/GenBank/DDBJ databases">
        <authorList>
            <person name="Liu C."/>
            <person name="Sun Q."/>
        </authorList>
    </citation>
    <scope>NUCLEOTIDE SEQUENCE [LARGE SCALE GENOMIC DNA]</scope>
    <source>
        <strain evidence="15 16">NSJ-18</strain>
    </source>
</reference>
<dbReference type="RefSeq" id="WP_153972095.1">
    <property type="nucleotide sequence ID" value="NZ_JACRWE010000002.1"/>
</dbReference>
<evidence type="ECO:0000259" key="14">
    <source>
        <dbReference type="PROSITE" id="PS51103"/>
    </source>
</evidence>
<dbReference type="PROSITE" id="PS51098">
    <property type="entry name" value="PTS_EIIB_TYPE_1"/>
    <property type="match status" value="1"/>
</dbReference>
<comment type="subcellular location">
    <subcellularLocation>
        <location evidence="1">Cell membrane</location>
        <topology evidence="1">Multi-pass membrane protein</topology>
    </subcellularLocation>
</comment>
<feature type="domain" description="PTS EIIB type-1" evidence="13">
    <location>
        <begin position="4"/>
        <end position="87"/>
    </location>
</feature>
<evidence type="ECO:0000256" key="12">
    <source>
        <dbReference type="SAM" id="Phobius"/>
    </source>
</evidence>
<keyword evidence="4" id="KW-0762">Sugar transport</keyword>
<feature type="transmembrane region" description="Helical" evidence="12">
    <location>
        <begin position="150"/>
        <end position="169"/>
    </location>
</feature>
<keyword evidence="6" id="KW-0598">Phosphotransferase system</keyword>
<evidence type="ECO:0000256" key="3">
    <source>
        <dbReference type="ARBA" id="ARBA00022475"/>
    </source>
</evidence>
<feature type="active site" description="Phosphocysteine intermediate; for EIIB activity" evidence="11">
    <location>
        <position position="26"/>
    </location>
</feature>
<evidence type="ECO:0000256" key="10">
    <source>
        <dbReference type="ARBA" id="ARBA00023136"/>
    </source>
</evidence>
<evidence type="ECO:0000313" key="16">
    <source>
        <dbReference type="Proteomes" id="UP000609849"/>
    </source>
</evidence>
<dbReference type="InterPro" id="IPR036878">
    <property type="entry name" value="Glu_permease_IIB"/>
</dbReference>
<keyword evidence="16" id="KW-1185">Reference proteome</keyword>
<dbReference type="Proteomes" id="UP000609849">
    <property type="component" value="Unassembled WGS sequence"/>
</dbReference>
<evidence type="ECO:0000256" key="5">
    <source>
        <dbReference type="ARBA" id="ARBA00022679"/>
    </source>
</evidence>
<feature type="transmembrane region" description="Helical" evidence="12">
    <location>
        <begin position="367"/>
        <end position="389"/>
    </location>
</feature>
<dbReference type="CDD" id="cd00212">
    <property type="entry name" value="PTS_IIB_glc"/>
    <property type="match status" value="1"/>
</dbReference>
<gene>
    <name evidence="15" type="ORF">H8923_05790</name>
</gene>
<dbReference type="Gene3D" id="3.30.1360.60">
    <property type="entry name" value="Glucose permease domain IIB"/>
    <property type="match status" value="1"/>
</dbReference>
<comment type="caution">
    <text evidence="15">The sequence shown here is derived from an EMBL/GenBank/DDBJ whole genome shotgun (WGS) entry which is preliminary data.</text>
</comment>
<feature type="transmembrane region" description="Helical" evidence="12">
    <location>
        <begin position="396"/>
        <end position="429"/>
    </location>
</feature>
<feature type="transmembrane region" description="Helical" evidence="12">
    <location>
        <begin position="435"/>
        <end position="457"/>
    </location>
</feature>
<proteinExistence type="predicted"/>
<dbReference type="NCBIfam" id="TIGR00826">
    <property type="entry name" value="EIIB_glc"/>
    <property type="match status" value="1"/>
</dbReference>
<keyword evidence="2" id="KW-0813">Transport</keyword>
<evidence type="ECO:0000256" key="7">
    <source>
        <dbReference type="ARBA" id="ARBA00022692"/>
    </source>
</evidence>
<dbReference type="InterPro" id="IPR018113">
    <property type="entry name" value="PTrfase_EIIB_Cys"/>
</dbReference>
<dbReference type="Pfam" id="PF02378">
    <property type="entry name" value="PTS_EIIC"/>
    <property type="match status" value="1"/>
</dbReference>
<feature type="transmembrane region" description="Helical" evidence="12">
    <location>
        <begin position="223"/>
        <end position="242"/>
    </location>
</feature>
<evidence type="ECO:0000256" key="1">
    <source>
        <dbReference type="ARBA" id="ARBA00004651"/>
    </source>
</evidence>
<feature type="transmembrane region" description="Helical" evidence="12">
    <location>
        <begin position="254"/>
        <end position="280"/>
    </location>
</feature>
<feature type="transmembrane region" description="Helical" evidence="12">
    <location>
        <begin position="181"/>
        <end position="203"/>
    </location>
</feature>
<dbReference type="InterPro" id="IPR050558">
    <property type="entry name" value="PTS_Sugar-Specific_Components"/>
</dbReference>
<evidence type="ECO:0000256" key="2">
    <source>
        <dbReference type="ARBA" id="ARBA00022448"/>
    </source>
</evidence>
<keyword evidence="9 12" id="KW-1133">Transmembrane helix</keyword>
<evidence type="ECO:0000313" key="15">
    <source>
        <dbReference type="EMBL" id="MBC5996267.1"/>
    </source>
</evidence>
<dbReference type="Pfam" id="PF00367">
    <property type="entry name" value="PTS_EIIB"/>
    <property type="match status" value="1"/>
</dbReference>
<feature type="transmembrane region" description="Helical" evidence="12">
    <location>
        <begin position="112"/>
        <end position="130"/>
    </location>
</feature>
<sequence length="460" mass="48879">MNYDETAKNILVNIGGGGNIESATHCATRLRIVVKDEELINKEAIQCINGVKGVFITAGQLQIIFGTGIVNKVFEEFAKIANIKAATKEEVKQASVKKSNPLQRAIRTLGDIFVPILPAIVSCGLMMGFVEAIKFLSSGGYVSIDITSSLFVMLDLFSSAAYTFLPILIGFSAAKVFGGNVYLGAVIAMIMIHPNLQNAWTVASEGVLSTQPVWFGLYNIKMIGYQGHVIPIMISVFVMSFIEKKLRKIVPSMLDLFVTPLVTVFLTGYLALTVIGPVFVVLENGILDAVQWLIQVPYGIGGFIMGGIYSATVVAGVHHMYNIIDFGQLAQFGFSYFVPIACAANISQGGAALGVALKTKSAKTKTLALPAALSALLGITEPAIFGINLRYGRPFVAAAIGSACASLYAAIVGLGATGTGVTGIFGILLTLHTPIQYMILFAIAFLVSLLLTIVFGIKEG</sequence>